<feature type="chain" id="PRO_5013072145" description="Mucin-associated surface protein (MASP)" evidence="2">
    <location>
        <begin position="26"/>
        <end position="304"/>
    </location>
</feature>
<evidence type="ECO:0000256" key="1">
    <source>
        <dbReference type="SAM" id="MobiDB-lite"/>
    </source>
</evidence>
<feature type="signal peptide" evidence="2">
    <location>
        <begin position="1"/>
        <end position="25"/>
    </location>
</feature>
<keyword evidence="4" id="KW-1185">Reference proteome</keyword>
<protein>
    <recommendedName>
        <fullName evidence="5">Mucin-associated surface protein (MASP)</fullName>
    </recommendedName>
</protein>
<comment type="caution">
    <text evidence="3">The sequence shown here is derived from an EMBL/GenBank/DDBJ whole genome shotgun (WGS) entry which is preliminary data.</text>
</comment>
<dbReference type="Proteomes" id="UP000192257">
    <property type="component" value="Unassembled WGS sequence"/>
</dbReference>
<sequence>MMMMMCRVMCVLAVVLCCACGYTMAGSAANEKTTNPYGENQGSHWEWDDFLKTQSTNNENMEKNLAEECPENEGDTNHDVEGIKCSEWLKSHRKEQVANLGQSSADRAEDHITRREGDIKQPGGAHSPGAAEMQNPVIEGQGRERVGVTAEGVNARGSPKQEVESEGPVTADEAKGQNAERTLTAERQGEVSNAAPQGDQGTPNNTSDNTAHGDGNPSNQSSAATSVTAAPDTKETNTTTPPSTENTTTEAPTTTPSPVPNTEINTIASTVQKKANVDSSVSPVWMRTAAPLLIVVVLFSATVY</sequence>
<evidence type="ECO:0000313" key="4">
    <source>
        <dbReference type="Proteomes" id="UP000192257"/>
    </source>
</evidence>
<dbReference type="EMBL" id="NBCO01000057">
    <property type="protein sequence ID" value="ORC83797.1"/>
    <property type="molecule type" value="Genomic_DNA"/>
</dbReference>
<feature type="region of interest" description="Disordered" evidence="1">
    <location>
        <begin position="117"/>
        <end position="139"/>
    </location>
</feature>
<dbReference type="RefSeq" id="XP_028877863.1">
    <property type="nucleotide sequence ID" value="XM_029030864.1"/>
</dbReference>
<evidence type="ECO:0008006" key="5">
    <source>
        <dbReference type="Google" id="ProtNLM"/>
    </source>
</evidence>
<dbReference type="AlphaFoldDB" id="A0A1X0NGJ0"/>
<evidence type="ECO:0000313" key="3">
    <source>
        <dbReference type="EMBL" id="ORC83797.1"/>
    </source>
</evidence>
<feature type="compositionally biased region" description="Low complexity" evidence="1">
    <location>
        <begin position="228"/>
        <end position="256"/>
    </location>
</feature>
<feature type="region of interest" description="Disordered" evidence="1">
    <location>
        <begin position="151"/>
        <end position="261"/>
    </location>
</feature>
<keyword evidence="2" id="KW-0732">Signal</keyword>
<accession>A0A1X0NGJ0</accession>
<reference evidence="3 4" key="1">
    <citation type="submission" date="2017-03" db="EMBL/GenBank/DDBJ databases">
        <title>An alternative strategy for trypanosome survival in the mammalian bloodstream revealed through genome and transcriptome analysis of the ubiquitous bovine parasite Trypanosoma (Megatrypanum) theileri.</title>
        <authorList>
            <person name="Kelly S."/>
            <person name="Ivens A."/>
            <person name="Mott A."/>
            <person name="O'Neill E."/>
            <person name="Emms D."/>
            <person name="Macleod O."/>
            <person name="Voorheis P."/>
            <person name="Matthews J."/>
            <person name="Matthews K."/>
            <person name="Carrington M."/>
        </authorList>
    </citation>
    <scope>NUCLEOTIDE SEQUENCE [LARGE SCALE GENOMIC DNA]</scope>
    <source>
        <strain evidence="3">Edinburgh</strain>
    </source>
</reference>
<organism evidence="3 4">
    <name type="scientific">Trypanosoma theileri</name>
    <dbReference type="NCBI Taxonomy" id="67003"/>
    <lineage>
        <taxon>Eukaryota</taxon>
        <taxon>Discoba</taxon>
        <taxon>Euglenozoa</taxon>
        <taxon>Kinetoplastea</taxon>
        <taxon>Metakinetoplastina</taxon>
        <taxon>Trypanosomatida</taxon>
        <taxon>Trypanosomatidae</taxon>
        <taxon>Trypanosoma</taxon>
    </lineage>
</organism>
<dbReference type="VEuPathDB" id="TriTrypDB:TM35_000571250"/>
<evidence type="ECO:0000256" key="2">
    <source>
        <dbReference type="SAM" id="SignalP"/>
    </source>
</evidence>
<feature type="compositionally biased region" description="Polar residues" evidence="1">
    <location>
        <begin position="190"/>
        <end position="227"/>
    </location>
</feature>
<name>A0A1X0NGJ0_9TRYP</name>
<gene>
    <name evidence="3" type="ORF">TM35_000571250</name>
</gene>
<dbReference type="GeneID" id="39990644"/>
<proteinExistence type="predicted"/>